<dbReference type="GO" id="GO:0005829">
    <property type="term" value="C:cytosol"/>
    <property type="evidence" value="ECO:0007669"/>
    <property type="project" value="TreeGrafter"/>
</dbReference>
<evidence type="ECO:0000256" key="3">
    <source>
        <dbReference type="RuleBase" id="RU363015"/>
    </source>
</evidence>
<dbReference type="Proteomes" id="UP000076023">
    <property type="component" value="Unassembled WGS sequence"/>
</dbReference>
<keyword evidence="3" id="KW-0378">Hydrolase</keyword>
<protein>
    <recommendedName>
        <fullName evidence="3">Cytokinin riboside 5'-monophosphate phosphoribohydrolase</fullName>
        <ecNumber evidence="3">3.2.2.n1</ecNumber>
    </recommendedName>
</protein>
<evidence type="ECO:0000313" key="6">
    <source>
        <dbReference type="Proteomes" id="UP000076023"/>
    </source>
</evidence>
<keyword evidence="3" id="KW-0203">Cytokinin biosynthesis</keyword>
<comment type="similarity">
    <text evidence="2 3">Belongs to the LOG family.</text>
</comment>
<dbReference type="Pfam" id="PF03641">
    <property type="entry name" value="Lysine_decarbox"/>
    <property type="match status" value="1"/>
</dbReference>
<dbReference type="AlphaFoldDB" id="A0A146G1R5"/>
<dbReference type="InterPro" id="IPR005269">
    <property type="entry name" value="LOG"/>
</dbReference>
<dbReference type="OrthoDB" id="9801098at2"/>
<evidence type="ECO:0000256" key="1">
    <source>
        <dbReference type="ARBA" id="ARBA00000274"/>
    </source>
</evidence>
<dbReference type="SUPFAM" id="SSF102405">
    <property type="entry name" value="MCP/YpsA-like"/>
    <property type="match status" value="1"/>
</dbReference>
<organism evidence="5 6">
    <name type="scientific">Terrimicrobium sacchariphilum</name>
    <dbReference type="NCBI Taxonomy" id="690879"/>
    <lineage>
        <taxon>Bacteria</taxon>
        <taxon>Pseudomonadati</taxon>
        <taxon>Verrucomicrobiota</taxon>
        <taxon>Terrimicrobiia</taxon>
        <taxon>Terrimicrobiales</taxon>
        <taxon>Terrimicrobiaceae</taxon>
        <taxon>Terrimicrobium</taxon>
    </lineage>
</organism>
<evidence type="ECO:0000256" key="4">
    <source>
        <dbReference type="SAM" id="SignalP"/>
    </source>
</evidence>
<dbReference type="Gene3D" id="3.40.50.450">
    <property type="match status" value="1"/>
</dbReference>
<accession>A0A146G1R5</accession>
<feature type="signal peptide" evidence="4">
    <location>
        <begin position="1"/>
        <end position="19"/>
    </location>
</feature>
<dbReference type="EC" id="3.2.2.n1" evidence="3"/>
<dbReference type="NCBIfam" id="TIGR00730">
    <property type="entry name" value="Rossman fold protein, TIGR00730 family"/>
    <property type="match status" value="1"/>
</dbReference>
<dbReference type="InterPro" id="IPR031100">
    <property type="entry name" value="LOG_fam"/>
</dbReference>
<comment type="catalytic activity">
    <reaction evidence="1">
        <text>AMP + H2O = D-ribose 5-phosphate + adenine</text>
        <dbReference type="Rhea" id="RHEA:20129"/>
        <dbReference type="ChEBI" id="CHEBI:15377"/>
        <dbReference type="ChEBI" id="CHEBI:16708"/>
        <dbReference type="ChEBI" id="CHEBI:78346"/>
        <dbReference type="ChEBI" id="CHEBI:456215"/>
        <dbReference type="EC" id="3.2.2.4"/>
    </reaction>
</comment>
<sequence>MTSLCVYCGSSFGISDAYAAAATELGTLCAQRGITIVYGGGGVGLMGLLADAALAAGGKVIGVIPYAMVAEERGHRGLTELIPVNTMHERKARMAELADAFVALPGGIGTLEEVIEAYTWLQLGLQIKPVALLNVGGFYDPLVSFLDHACGEGFLSPSHRDMLIAETECLPLLERLATARLVRVPKAIHRVDGSLPGL</sequence>
<dbReference type="PANTHER" id="PTHR31223:SF70">
    <property type="entry name" value="LOG FAMILY PROTEIN YJL055W"/>
    <property type="match status" value="1"/>
</dbReference>
<evidence type="ECO:0000313" key="5">
    <source>
        <dbReference type="EMBL" id="GAT31621.1"/>
    </source>
</evidence>
<evidence type="ECO:0000256" key="2">
    <source>
        <dbReference type="ARBA" id="ARBA00006763"/>
    </source>
</evidence>
<keyword evidence="6" id="KW-1185">Reference proteome</keyword>
<dbReference type="InParanoid" id="A0A146G1R5"/>
<feature type="chain" id="PRO_5007524318" description="Cytokinin riboside 5'-monophosphate phosphoribohydrolase" evidence="4">
    <location>
        <begin position="20"/>
        <end position="198"/>
    </location>
</feature>
<comment type="caution">
    <text evidence="5">The sequence shown here is derived from an EMBL/GenBank/DDBJ whole genome shotgun (WGS) entry which is preliminary data.</text>
</comment>
<dbReference type="EMBL" id="BDCO01000002">
    <property type="protein sequence ID" value="GAT31621.1"/>
    <property type="molecule type" value="Genomic_DNA"/>
</dbReference>
<reference evidence="6" key="1">
    <citation type="journal article" date="2017" name="Genome Announc.">
        <title>Draft Genome Sequence of Terrimicrobium sacchariphilum NM-5T, a Facultative Anaerobic Soil Bacterium of the Class Spartobacteria.</title>
        <authorList>
            <person name="Qiu Y.L."/>
            <person name="Tourlousse D.M."/>
            <person name="Matsuura N."/>
            <person name="Ohashi A."/>
            <person name="Sekiguchi Y."/>
        </authorList>
    </citation>
    <scope>NUCLEOTIDE SEQUENCE [LARGE SCALE GENOMIC DNA]</scope>
    <source>
        <strain evidence="6">NM-5</strain>
    </source>
</reference>
<dbReference type="GO" id="GO:0008714">
    <property type="term" value="F:AMP nucleosidase activity"/>
    <property type="evidence" value="ECO:0007669"/>
    <property type="project" value="UniProtKB-EC"/>
</dbReference>
<dbReference type="RefSeq" id="WP_075077516.1">
    <property type="nucleotide sequence ID" value="NZ_BDCO01000002.1"/>
</dbReference>
<gene>
    <name evidence="5" type="ORF">TSACC_215</name>
</gene>
<proteinExistence type="inferred from homology"/>
<dbReference type="STRING" id="690879.TSACC_215"/>
<keyword evidence="4" id="KW-0732">Signal</keyword>
<name>A0A146G1R5_TERSA</name>
<dbReference type="PANTHER" id="PTHR31223">
    <property type="entry name" value="LOG FAMILY PROTEIN YJL055W"/>
    <property type="match status" value="1"/>
</dbReference>
<dbReference type="GO" id="GO:0009691">
    <property type="term" value="P:cytokinin biosynthetic process"/>
    <property type="evidence" value="ECO:0007669"/>
    <property type="project" value="UniProtKB-UniRule"/>
</dbReference>